<keyword evidence="3" id="KW-1185">Reference proteome</keyword>
<feature type="transmembrane region" description="Helical" evidence="1">
    <location>
        <begin position="72"/>
        <end position="90"/>
    </location>
</feature>
<accession>A0ABP7XC72</accession>
<keyword evidence="1" id="KW-1133">Transmembrane helix</keyword>
<feature type="transmembrane region" description="Helical" evidence="1">
    <location>
        <begin position="12"/>
        <end position="29"/>
    </location>
</feature>
<dbReference type="RefSeq" id="WP_344924754.1">
    <property type="nucleotide sequence ID" value="NZ_BAABCW010000002.1"/>
</dbReference>
<evidence type="ECO:0000313" key="3">
    <source>
        <dbReference type="Proteomes" id="UP001500459"/>
    </source>
</evidence>
<comment type="caution">
    <text evidence="2">The sequence shown here is derived from an EMBL/GenBank/DDBJ whole genome shotgun (WGS) entry which is preliminary data.</text>
</comment>
<feature type="transmembrane region" description="Helical" evidence="1">
    <location>
        <begin position="41"/>
        <end position="60"/>
    </location>
</feature>
<feature type="transmembrane region" description="Helical" evidence="1">
    <location>
        <begin position="266"/>
        <end position="283"/>
    </location>
</feature>
<dbReference type="EMBL" id="BAABCW010000002">
    <property type="protein sequence ID" value="GAA4109842.1"/>
    <property type="molecule type" value="Genomic_DNA"/>
</dbReference>
<organism evidence="2 3">
    <name type="scientific">Aquimarina addita</name>
    <dbReference type="NCBI Taxonomy" id="870485"/>
    <lineage>
        <taxon>Bacteria</taxon>
        <taxon>Pseudomonadati</taxon>
        <taxon>Bacteroidota</taxon>
        <taxon>Flavobacteriia</taxon>
        <taxon>Flavobacteriales</taxon>
        <taxon>Flavobacteriaceae</taxon>
        <taxon>Aquimarina</taxon>
    </lineage>
</organism>
<feature type="transmembrane region" description="Helical" evidence="1">
    <location>
        <begin position="209"/>
        <end position="228"/>
    </location>
</feature>
<reference evidence="3" key="1">
    <citation type="journal article" date="2019" name="Int. J. Syst. Evol. Microbiol.">
        <title>The Global Catalogue of Microorganisms (GCM) 10K type strain sequencing project: providing services to taxonomists for standard genome sequencing and annotation.</title>
        <authorList>
            <consortium name="The Broad Institute Genomics Platform"/>
            <consortium name="The Broad Institute Genome Sequencing Center for Infectious Disease"/>
            <person name="Wu L."/>
            <person name="Ma J."/>
        </authorList>
    </citation>
    <scope>NUCLEOTIDE SEQUENCE [LARGE SCALE GENOMIC DNA]</scope>
    <source>
        <strain evidence="3">JCM 17106</strain>
    </source>
</reference>
<proteinExistence type="predicted"/>
<keyword evidence="1" id="KW-0812">Transmembrane</keyword>
<feature type="transmembrane region" description="Helical" evidence="1">
    <location>
        <begin position="240"/>
        <end position="260"/>
    </location>
</feature>
<feature type="transmembrane region" description="Helical" evidence="1">
    <location>
        <begin position="165"/>
        <end position="189"/>
    </location>
</feature>
<dbReference type="Proteomes" id="UP001500459">
    <property type="component" value="Unassembled WGS sequence"/>
</dbReference>
<dbReference type="Pfam" id="PF19992">
    <property type="entry name" value="DUF6427"/>
    <property type="match status" value="1"/>
</dbReference>
<protein>
    <recommendedName>
        <fullName evidence="4">Beta-carotene 15,15'-monooxygenase</fullName>
    </recommendedName>
</protein>
<name>A0ABP7XC72_9FLAO</name>
<evidence type="ECO:0000313" key="2">
    <source>
        <dbReference type="EMBL" id="GAA4109842.1"/>
    </source>
</evidence>
<gene>
    <name evidence="2" type="ORF">GCM10022393_06640</name>
</gene>
<evidence type="ECO:0000256" key="1">
    <source>
        <dbReference type="SAM" id="Phobius"/>
    </source>
</evidence>
<sequence>MLASFFNKSKPINFIIIALYMLLLYSVAVYKNDFSLEYTNIILVIVVGFIAYVFSMFVLNTTTQRNNLTKKSTNTIVLFAFLTTVLPYGLTNPSILLSNALLILGIQNVLNLRTGKFTKINILNASLCIGLASLAYFWSIGFISIVFLGILYFDSKNYRNWVIPLISILIIYVFATCFYLIMYDSFFSISGYIDTVSFSYENYLTRDKLFFIGVFSICIVFFVSVYLAKFNKKAKKTKPILQLVIAQLLVGIVIVLIVPVKDTSEMIFIAAPLAILGTTYLELGHNNLVKEINIWVFLMVPLLVALF</sequence>
<evidence type="ECO:0008006" key="4">
    <source>
        <dbReference type="Google" id="ProtNLM"/>
    </source>
</evidence>
<keyword evidence="1" id="KW-0472">Membrane</keyword>
<feature type="transmembrane region" description="Helical" evidence="1">
    <location>
        <begin position="122"/>
        <end position="153"/>
    </location>
</feature>
<dbReference type="InterPro" id="IPR045625">
    <property type="entry name" value="DUF6427"/>
</dbReference>